<protein>
    <submittedName>
        <fullName evidence="1">Uncharacterized protein</fullName>
    </submittedName>
</protein>
<name>A0AAN9KRG9_CANGL</name>
<dbReference type="EMBL" id="JAYMYQ010000007">
    <property type="protein sequence ID" value="KAK7320908.1"/>
    <property type="molecule type" value="Genomic_DNA"/>
</dbReference>
<evidence type="ECO:0000313" key="2">
    <source>
        <dbReference type="Proteomes" id="UP001367508"/>
    </source>
</evidence>
<reference evidence="1 2" key="1">
    <citation type="submission" date="2024-01" db="EMBL/GenBank/DDBJ databases">
        <title>The genomes of 5 underutilized Papilionoideae crops provide insights into root nodulation and disease resistanc.</title>
        <authorList>
            <person name="Jiang F."/>
        </authorList>
    </citation>
    <scope>NUCLEOTIDE SEQUENCE [LARGE SCALE GENOMIC DNA]</scope>
    <source>
        <strain evidence="1">LVBAO_FW01</strain>
        <tissue evidence="1">Leaves</tissue>
    </source>
</reference>
<gene>
    <name evidence="1" type="ORF">VNO77_30846</name>
</gene>
<evidence type="ECO:0000313" key="1">
    <source>
        <dbReference type="EMBL" id="KAK7320908.1"/>
    </source>
</evidence>
<organism evidence="1 2">
    <name type="scientific">Canavalia gladiata</name>
    <name type="common">Sword bean</name>
    <name type="synonym">Dolichos gladiatus</name>
    <dbReference type="NCBI Taxonomy" id="3824"/>
    <lineage>
        <taxon>Eukaryota</taxon>
        <taxon>Viridiplantae</taxon>
        <taxon>Streptophyta</taxon>
        <taxon>Embryophyta</taxon>
        <taxon>Tracheophyta</taxon>
        <taxon>Spermatophyta</taxon>
        <taxon>Magnoliopsida</taxon>
        <taxon>eudicotyledons</taxon>
        <taxon>Gunneridae</taxon>
        <taxon>Pentapetalae</taxon>
        <taxon>rosids</taxon>
        <taxon>fabids</taxon>
        <taxon>Fabales</taxon>
        <taxon>Fabaceae</taxon>
        <taxon>Papilionoideae</taxon>
        <taxon>50 kb inversion clade</taxon>
        <taxon>NPAAA clade</taxon>
        <taxon>indigoferoid/millettioid clade</taxon>
        <taxon>Phaseoleae</taxon>
        <taxon>Canavalia</taxon>
    </lineage>
</organism>
<sequence>MTLLCQILKIKVFAYRIQPRELEFKRSTESMTDVGILAAHPEMNLLASGHDSGKIVFKLERERPVFAMVDLRECIGLYCISKDDYGKSDIQDARRSQGASAVFTDRDRLTVFEKNNN</sequence>
<comment type="caution">
    <text evidence="1">The sequence shown here is derived from an EMBL/GenBank/DDBJ whole genome shotgun (WGS) entry which is preliminary data.</text>
</comment>
<accession>A0AAN9KRG9</accession>
<dbReference type="AlphaFoldDB" id="A0AAN9KRG9"/>
<keyword evidence="2" id="KW-1185">Reference proteome</keyword>
<dbReference type="Proteomes" id="UP001367508">
    <property type="component" value="Unassembled WGS sequence"/>
</dbReference>
<proteinExistence type="predicted"/>